<evidence type="ECO:0000256" key="6">
    <source>
        <dbReference type="ARBA" id="ARBA00023136"/>
    </source>
</evidence>
<keyword evidence="4 7" id="KW-0812">Transmembrane</keyword>
<evidence type="ECO:0000256" key="3">
    <source>
        <dbReference type="ARBA" id="ARBA00006483"/>
    </source>
</evidence>
<comment type="similarity">
    <text evidence="3 7">Belongs to the PRA1 family.</text>
</comment>
<accession>A0A9Q1JVP2</accession>
<feature type="transmembrane region" description="Helical" evidence="7">
    <location>
        <begin position="110"/>
        <end position="126"/>
    </location>
</feature>
<feature type="transmembrane region" description="Helical" evidence="7">
    <location>
        <begin position="56"/>
        <end position="89"/>
    </location>
</feature>
<organism evidence="8 9">
    <name type="scientific">Carnegiea gigantea</name>
    <dbReference type="NCBI Taxonomy" id="171969"/>
    <lineage>
        <taxon>Eukaryota</taxon>
        <taxon>Viridiplantae</taxon>
        <taxon>Streptophyta</taxon>
        <taxon>Embryophyta</taxon>
        <taxon>Tracheophyta</taxon>
        <taxon>Spermatophyta</taxon>
        <taxon>Magnoliopsida</taxon>
        <taxon>eudicotyledons</taxon>
        <taxon>Gunneridae</taxon>
        <taxon>Pentapetalae</taxon>
        <taxon>Caryophyllales</taxon>
        <taxon>Cactineae</taxon>
        <taxon>Cactaceae</taxon>
        <taxon>Cactoideae</taxon>
        <taxon>Echinocereeae</taxon>
        <taxon>Carnegiea</taxon>
    </lineage>
</organism>
<evidence type="ECO:0000313" key="8">
    <source>
        <dbReference type="EMBL" id="KAJ8431766.1"/>
    </source>
</evidence>
<keyword evidence="9" id="KW-1185">Reference proteome</keyword>
<dbReference type="Pfam" id="PF03208">
    <property type="entry name" value="PRA1"/>
    <property type="match status" value="1"/>
</dbReference>
<dbReference type="GO" id="GO:0016020">
    <property type="term" value="C:membrane"/>
    <property type="evidence" value="ECO:0007669"/>
    <property type="project" value="UniProtKB-SubCell"/>
</dbReference>
<comment type="caution">
    <text evidence="8">The sequence shown here is derived from an EMBL/GenBank/DDBJ whole genome shotgun (WGS) entry which is preliminary data.</text>
</comment>
<keyword evidence="6 7" id="KW-0472">Membrane</keyword>
<dbReference type="GO" id="GO:0005794">
    <property type="term" value="C:Golgi apparatus"/>
    <property type="evidence" value="ECO:0007669"/>
    <property type="project" value="TreeGrafter"/>
</dbReference>
<dbReference type="EMBL" id="JAKOGI010000664">
    <property type="protein sequence ID" value="KAJ8431766.1"/>
    <property type="molecule type" value="Genomic_DNA"/>
</dbReference>
<dbReference type="InterPro" id="IPR004895">
    <property type="entry name" value="Prenylated_rab_accept_PRA1"/>
</dbReference>
<evidence type="ECO:0000313" key="9">
    <source>
        <dbReference type="Proteomes" id="UP001153076"/>
    </source>
</evidence>
<dbReference type="PANTHER" id="PTHR19317:SF84">
    <property type="entry name" value="PRA1 FAMILY PROTEIN"/>
    <property type="match status" value="1"/>
</dbReference>
<dbReference type="GO" id="GO:0005783">
    <property type="term" value="C:endoplasmic reticulum"/>
    <property type="evidence" value="ECO:0007669"/>
    <property type="project" value="TreeGrafter"/>
</dbReference>
<dbReference type="AlphaFoldDB" id="A0A9Q1JVP2"/>
<proteinExistence type="inferred from homology"/>
<dbReference type="PANTHER" id="PTHR19317">
    <property type="entry name" value="PRENYLATED RAB ACCEPTOR 1-RELATED"/>
    <property type="match status" value="1"/>
</dbReference>
<keyword evidence="7" id="KW-0813">Transport</keyword>
<sequence>MSSSPSSGDYIAATTTKPKPRPWSDFFDISSFSLPVSLSDATSRLNRNLTHFQVNYATITSFIVFLSLIFHPISLLLLAAAGAAWYFLYFARRSSGVPLEIVGYEVDDRFVVAGLAVVTVLALIFAHVWSNLLISIGFSAIVVCLHGVLRVPSFGDNDPYGGLLDGGAGAYTKKHGGAPFENVDASTLLFHKRSTFACEAIALSLGRDIRNAFVVLDLSHD</sequence>
<evidence type="ECO:0000256" key="2">
    <source>
        <dbReference type="ARBA" id="ARBA00004141"/>
    </source>
</evidence>
<keyword evidence="5 7" id="KW-1133">Transmembrane helix</keyword>
<evidence type="ECO:0000256" key="4">
    <source>
        <dbReference type="ARBA" id="ARBA00022692"/>
    </source>
</evidence>
<comment type="subcellular location">
    <subcellularLocation>
        <location evidence="2 7">Membrane</location>
        <topology evidence="2 7">Multi-pass membrane protein</topology>
    </subcellularLocation>
</comment>
<comment type="function">
    <text evidence="1 7">May be involved in both secretory and endocytic intracellular trafficking in the endosomal/prevacuolar compartments.</text>
</comment>
<evidence type="ECO:0000256" key="5">
    <source>
        <dbReference type="ARBA" id="ARBA00022989"/>
    </source>
</evidence>
<evidence type="ECO:0000256" key="7">
    <source>
        <dbReference type="RuleBase" id="RU363107"/>
    </source>
</evidence>
<dbReference type="OrthoDB" id="63113at2759"/>
<dbReference type="Proteomes" id="UP001153076">
    <property type="component" value="Unassembled WGS sequence"/>
</dbReference>
<dbReference type="GO" id="GO:0016192">
    <property type="term" value="P:vesicle-mediated transport"/>
    <property type="evidence" value="ECO:0007669"/>
    <property type="project" value="UniProtKB-ARBA"/>
</dbReference>
<gene>
    <name evidence="8" type="ORF">Cgig2_028983</name>
</gene>
<reference evidence="8" key="1">
    <citation type="submission" date="2022-04" db="EMBL/GenBank/DDBJ databases">
        <title>Carnegiea gigantea Genome sequencing and assembly v2.</title>
        <authorList>
            <person name="Copetti D."/>
            <person name="Sanderson M.J."/>
            <person name="Burquez A."/>
            <person name="Wojciechowski M.F."/>
        </authorList>
    </citation>
    <scope>NUCLEOTIDE SEQUENCE</scope>
    <source>
        <strain evidence="8">SGP5-SGP5p</strain>
        <tissue evidence="8">Aerial part</tissue>
    </source>
</reference>
<name>A0A9Q1JVP2_9CARY</name>
<protein>
    <recommendedName>
        <fullName evidence="7">PRA1 family protein</fullName>
    </recommendedName>
</protein>
<evidence type="ECO:0000256" key="1">
    <source>
        <dbReference type="ARBA" id="ARBA00002501"/>
    </source>
</evidence>